<evidence type="ECO:0000313" key="3">
    <source>
        <dbReference type="EMBL" id="TRZ28427.1"/>
    </source>
</evidence>
<dbReference type="SUPFAM" id="SSF53187">
    <property type="entry name" value="Zn-dependent exopeptidases"/>
    <property type="match status" value="1"/>
</dbReference>
<dbReference type="PANTHER" id="PTHR30575:SF0">
    <property type="entry name" value="XAA-ARG DIPEPTIDASE"/>
    <property type="match status" value="1"/>
</dbReference>
<protein>
    <recommendedName>
        <fullName evidence="1">Peptidase M20 domain-containing protein 2</fullName>
    </recommendedName>
</protein>
<accession>A0A8B5VU09</accession>
<dbReference type="EMBL" id="PDXQ01000002">
    <property type="protein sequence ID" value="TRZ28427.1"/>
    <property type="molecule type" value="Genomic_DNA"/>
</dbReference>
<dbReference type="GO" id="GO:0071713">
    <property type="term" value="F:para-aminobenzoyl-glutamate hydrolase activity"/>
    <property type="evidence" value="ECO:0007669"/>
    <property type="project" value="TreeGrafter"/>
</dbReference>
<dbReference type="GO" id="GO:0005737">
    <property type="term" value="C:cytoplasm"/>
    <property type="evidence" value="ECO:0007669"/>
    <property type="project" value="TreeGrafter"/>
</dbReference>
<comment type="similarity">
    <text evidence="1">Belongs to the peptidase M20A family.</text>
</comment>
<dbReference type="InterPro" id="IPR002933">
    <property type="entry name" value="Peptidase_M20"/>
</dbReference>
<dbReference type="RefSeq" id="WP_144204773.1">
    <property type="nucleotide sequence ID" value="NZ_CABHNH010000057.1"/>
</dbReference>
<evidence type="ECO:0000313" key="4">
    <source>
        <dbReference type="Proteomes" id="UP000316316"/>
    </source>
</evidence>
<name>A0A8B5VU09_ENTAV</name>
<dbReference type="Gene3D" id="3.30.70.360">
    <property type="match status" value="1"/>
</dbReference>
<dbReference type="AlphaFoldDB" id="A0A8B5VU09"/>
<dbReference type="FunFam" id="3.30.70.360:FF:000004">
    <property type="entry name" value="Peptidase M20 domain-containing protein 2"/>
    <property type="match status" value="1"/>
</dbReference>
<dbReference type="InterPro" id="IPR011650">
    <property type="entry name" value="Peptidase_M20_dimer"/>
</dbReference>
<evidence type="ECO:0000259" key="2">
    <source>
        <dbReference type="Pfam" id="PF07687"/>
    </source>
</evidence>
<dbReference type="InterPro" id="IPR017439">
    <property type="entry name" value="Amidohydrolase"/>
</dbReference>
<dbReference type="Gene3D" id="3.40.630.10">
    <property type="entry name" value="Zn peptidases"/>
    <property type="match status" value="1"/>
</dbReference>
<comment type="caution">
    <text evidence="3">The sequence shown here is derived from an EMBL/GenBank/DDBJ whole genome shotgun (WGS) entry which is preliminary data.</text>
</comment>
<evidence type="ECO:0000256" key="1">
    <source>
        <dbReference type="PIRNR" id="PIRNR037226"/>
    </source>
</evidence>
<dbReference type="NCBIfam" id="TIGR01891">
    <property type="entry name" value="amidohydrolases"/>
    <property type="match status" value="1"/>
</dbReference>
<feature type="domain" description="Peptidase M20 dimerisation" evidence="2">
    <location>
        <begin position="174"/>
        <end position="267"/>
    </location>
</feature>
<reference evidence="3 4" key="1">
    <citation type="submission" date="2017-10" db="EMBL/GenBank/DDBJ databases">
        <title>FDA dAtabase for Regulatory Grade micrObial Sequences (FDA-ARGOS): Supporting development and validation of Infectious Disease Dx tests.</title>
        <authorList>
            <person name="Campos J."/>
            <person name="Goldberg B."/>
            <person name="Tallon L.J."/>
            <person name="Sadzewicz L."/>
            <person name="Sengamalay N."/>
            <person name="Ott S."/>
            <person name="Godinez A."/>
            <person name="Nagaraj S."/>
            <person name="Vyas G."/>
            <person name="Aluvathingal J."/>
            <person name="Nadendla S."/>
            <person name="Geyer C."/>
            <person name="Nandy P."/>
            <person name="Hobson J."/>
            <person name="Sichtig H."/>
        </authorList>
    </citation>
    <scope>NUCLEOTIDE SEQUENCE [LARGE SCALE GENOMIC DNA]</scope>
    <source>
        <strain evidence="3 4">FDAARGOS_185</strain>
    </source>
</reference>
<proteinExistence type="inferred from homology"/>
<dbReference type="InterPro" id="IPR036264">
    <property type="entry name" value="Bact_exopeptidase_dim_dom"/>
</dbReference>
<sequence>MQSDVKNTIYKNVEENKLDLIRISEYIHENPELGYKEFKAVEKLTSYLKEKGNEVIIPFGGLDTSFSASFTQGKGERHIAVLAEYDALPKLGHACGHNIICTSALGTYLAAKRAMEKFNISGKVSIIGTPAEEGGGGKIKLLEAGVFDGVDASLMVHPTSGTTRIAGRCTTTYSFTIEFFGQSAHAASQPFKGINALDAANLFFNAIGFLRQQVTSDVRMSGYIVDGGNASNVIPDYTKIQYSIRCMEDREMSSLVERVKSCIQAAALATGCKANIIEEKGYAARTFSETLGNICREALEEQGEEVLTGFPDDFGSTDFGNVSQIIPTTNPYFSLNKTRVSLHTPEYERLANQPISHTAIERSAKAMAFTIIECFLNDSILERAKNEKSNEVSIDMRPR</sequence>
<dbReference type="Pfam" id="PF01546">
    <property type="entry name" value="Peptidase_M20"/>
    <property type="match status" value="1"/>
</dbReference>
<gene>
    <name evidence="3" type="ORF">AUF17_17060</name>
</gene>
<dbReference type="GO" id="GO:0046657">
    <property type="term" value="P:folic acid catabolic process"/>
    <property type="evidence" value="ECO:0007669"/>
    <property type="project" value="TreeGrafter"/>
</dbReference>
<dbReference type="SUPFAM" id="SSF55031">
    <property type="entry name" value="Bacterial exopeptidase dimerisation domain"/>
    <property type="match status" value="1"/>
</dbReference>
<dbReference type="PANTHER" id="PTHR30575">
    <property type="entry name" value="PEPTIDASE M20"/>
    <property type="match status" value="1"/>
</dbReference>
<dbReference type="Proteomes" id="UP000316316">
    <property type="component" value="Unassembled WGS sequence"/>
</dbReference>
<dbReference type="InterPro" id="IPR017144">
    <property type="entry name" value="Xaa-Arg_dipeptidase"/>
</dbReference>
<dbReference type="GO" id="GO:0016805">
    <property type="term" value="F:dipeptidase activity"/>
    <property type="evidence" value="ECO:0007669"/>
    <property type="project" value="InterPro"/>
</dbReference>
<organism evidence="3 4">
    <name type="scientific">Enterococcus avium</name>
    <name type="common">Streptococcus avium</name>
    <dbReference type="NCBI Taxonomy" id="33945"/>
    <lineage>
        <taxon>Bacteria</taxon>
        <taxon>Bacillati</taxon>
        <taxon>Bacillota</taxon>
        <taxon>Bacilli</taxon>
        <taxon>Lactobacillales</taxon>
        <taxon>Enterococcaceae</taxon>
        <taxon>Enterococcus</taxon>
    </lineage>
</organism>
<dbReference type="PIRSF" id="PIRSF037226">
    <property type="entry name" value="Amidohydrolase_ACY1L2_prd"/>
    <property type="match status" value="1"/>
</dbReference>
<dbReference type="CDD" id="cd03887">
    <property type="entry name" value="M20_Acy1L2"/>
    <property type="match status" value="1"/>
</dbReference>
<dbReference type="InterPro" id="IPR052030">
    <property type="entry name" value="Peptidase_M20/M20A_hydrolases"/>
</dbReference>
<dbReference type="Pfam" id="PF07687">
    <property type="entry name" value="M20_dimer"/>
    <property type="match status" value="1"/>
</dbReference>